<keyword evidence="3" id="KW-1185">Reference proteome</keyword>
<gene>
    <name evidence="2" type="ORF">R3W88_026685</name>
</gene>
<evidence type="ECO:0008006" key="4">
    <source>
        <dbReference type="Google" id="ProtNLM"/>
    </source>
</evidence>
<evidence type="ECO:0000313" key="3">
    <source>
        <dbReference type="Proteomes" id="UP001311915"/>
    </source>
</evidence>
<comment type="caution">
    <text evidence="2">The sequence shown here is derived from an EMBL/GenBank/DDBJ whole genome shotgun (WGS) entry which is preliminary data.</text>
</comment>
<accession>A0AAV9LDZ1</accession>
<sequence>MAHVPLIYGIYCEWHMIDRVVRQFGYLQYIPGPYAFNYTQYLWKQRQNCIFRAPSVSDQADYFRWYMRHSRMFIGNPQHVVQRGYEHMTGRHNALGHEMQYRRAQMIENDENQSNEMRQYEEEVAHISMEILPLNTPPPVQVSRRSRKTTPRDGACQGRRSADEGRGRNRVEHYLIDEDNLVDNNTHLVATPKPYYSTFDCYAGLSNTNANFSSEETIGFVTPNVLISDFTQSSGSQYDIQLDMREYPMHNSLFGGRLNFSNVMIVSRDPRFNDEASKNSVFDRENLPRRTSNFDRENFPRRTSRTHKSTRCGTCSHYQNEEDSDDFENEDVEDSENSEE</sequence>
<organism evidence="2 3">
    <name type="scientific">Solanum pinnatisectum</name>
    <name type="common">tansyleaf nightshade</name>
    <dbReference type="NCBI Taxonomy" id="50273"/>
    <lineage>
        <taxon>Eukaryota</taxon>
        <taxon>Viridiplantae</taxon>
        <taxon>Streptophyta</taxon>
        <taxon>Embryophyta</taxon>
        <taxon>Tracheophyta</taxon>
        <taxon>Spermatophyta</taxon>
        <taxon>Magnoliopsida</taxon>
        <taxon>eudicotyledons</taxon>
        <taxon>Gunneridae</taxon>
        <taxon>Pentapetalae</taxon>
        <taxon>asterids</taxon>
        <taxon>lamiids</taxon>
        <taxon>Solanales</taxon>
        <taxon>Solanaceae</taxon>
        <taxon>Solanoideae</taxon>
        <taxon>Solaneae</taxon>
        <taxon>Solanum</taxon>
    </lineage>
</organism>
<feature type="compositionally biased region" description="Acidic residues" evidence="1">
    <location>
        <begin position="321"/>
        <end position="340"/>
    </location>
</feature>
<dbReference type="AlphaFoldDB" id="A0AAV9LDZ1"/>
<feature type="region of interest" description="Disordered" evidence="1">
    <location>
        <begin position="135"/>
        <end position="168"/>
    </location>
</feature>
<name>A0AAV9LDZ1_9SOLN</name>
<feature type="region of interest" description="Disordered" evidence="1">
    <location>
        <begin position="274"/>
        <end position="340"/>
    </location>
</feature>
<evidence type="ECO:0000256" key="1">
    <source>
        <dbReference type="SAM" id="MobiDB-lite"/>
    </source>
</evidence>
<dbReference type="EMBL" id="JAWPEI010000006">
    <property type="protein sequence ID" value="KAK4723906.1"/>
    <property type="molecule type" value="Genomic_DNA"/>
</dbReference>
<feature type="compositionally biased region" description="Basic and acidic residues" evidence="1">
    <location>
        <begin position="274"/>
        <end position="300"/>
    </location>
</feature>
<evidence type="ECO:0000313" key="2">
    <source>
        <dbReference type="EMBL" id="KAK4723906.1"/>
    </source>
</evidence>
<proteinExistence type="predicted"/>
<reference evidence="2 3" key="1">
    <citation type="submission" date="2023-10" db="EMBL/GenBank/DDBJ databases">
        <title>Genome-Wide Identification Analysis in wild type Solanum Pinnatisectum Reveals Some Genes Defensing Phytophthora Infestans.</title>
        <authorList>
            <person name="Sun C."/>
        </authorList>
    </citation>
    <scope>NUCLEOTIDE SEQUENCE [LARGE SCALE GENOMIC DNA]</scope>
    <source>
        <strain evidence="2">LQN</strain>
        <tissue evidence="2">Leaf</tissue>
    </source>
</reference>
<protein>
    <recommendedName>
        <fullName evidence="4">Aminotransferase-like plant mobile domain-containing protein</fullName>
    </recommendedName>
</protein>
<dbReference type="Proteomes" id="UP001311915">
    <property type="component" value="Unassembled WGS sequence"/>
</dbReference>